<dbReference type="AlphaFoldDB" id="A0A561E3G3"/>
<dbReference type="EMBL" id="VIVQ01000002">
    <property type="protein sequence ID" value="TWE10139.1"/>
    <property type="molecule type" value="Genomic_DNA"/>
</dbReference>
<keyword evidence="2" id="KW-1185">Reference proteome</keyword>
<proteinExistence type="predicted"/>
<dbReference type="Proteomes" id="UP000318297">
    <property type="component" value="Unassembled WGS sequence"/>
</dbReference>
<evidence type="ECO:0000313" key="1">
    <source>
        <dbReference type="EMBL" id="TWE10139.1"/>
    </source>
</evidence>
<reference evidence="1 2" key="1">
    <citation type="submission" date="2019-06" db="EMBL/GenBank/DDBJ databases">
        <title>Sequencing the genomes of 1000 actinobacteria strains.</title>
        <authorList>
            <person name="Klenk H.-P."/>
        </authorList>
    </citation>
    <scope>NUCLEOTIDE SEQUENCE [LARGE SCALE GENOMIC DNA]</scope>
    <source>
        <strain evidence="1 2">DSM 19560</strain>
    </source>
</reference>
<organism evidence="1 2">
    <name type="scientific">Rudaeicoccus suwonensis</name>
    <dbReference type="NCBI Taxonomy" id="657409"/>
    <lineage>
        <taxon>Bacteria</taxon>
        <taxon>Bacillati</taxon>
        <taxon>Actinomycetota</taxon>
        <taxon>Actinomycetes</taxon>
        <taxon>Micrococcales</taxon>
        <taxon>Dermacoccaceae</taxon>
        <taxon>Rudaeicoccus</taxon>
    </lineage>
</organism>
<comment type="caution">
    <text evidence="1">The sequence shown here is derived from an EMBL/GenBank/DDBJ whole genome shotgun (WGS) entry which is preliminary data.</text>
</comment>
<accession>A0A561E3G3</accession>
<evidence type="ECO:0000313" key="2">
    <source>
        <dbReference type="Proteomes" id="UP000318297"/>
    </source>
</evidence>
<protein>
    <submittedName>
        <fullName evidence="1">Uncharacterized protein</fullName>
    </submittedName>
</protein>
<sequence>MRDVQAAGNLPSRGRHGSLRVAGLNFGMTGDEYIIVFTESSPLPARRVWPSAFLWWLSNGRSRTFFALPKPKRAYNGVAVRLSNDDLATLLLWVK</sequence>
<name>A0A561E3G3_9MICO</name>
<gene>
    <name evidence="1" type="ORF">BKA23_2491</name>
</gene>